<keyword evidence="4" id="KW-0210">Decarboxylase</keyword>
<evidence type="ECO:0000256" key="3">
    <source>
        <dbReference type="ARBA" id="ARBA00022692"/>
    </source>
</evidence>
<dbReference type="UniPathway" id="UPA00796">
    <property type="reaction ID" value="UER00771"/>
</dbReference>
<keyword evidence="5" id="KW-0735">Signal-anchor</keyword>
<name>A0A0G0HS53_9BACT</name>
<dbReference type="InterPro" id="IPR036291">
    <property type="entry name" value="NAD(P)-bd_dom_sf"/>
</dbReference>
<evidence type="ECO:0000313" key="14">
    <source>
        <dbReference type="EMBL" id="KKQ14859.1"/>
    </source>
</evidence>
<comment type="caution">
    <text evidence="14">The sequence shown here is derived from an EMBL/GenBank/DDBJ whole genome shotgun (WGS) entry which is preliminary data.</text>
</comment>
<evidence type="ECO:0000256" key="10">
    <source>
        <dbReference type="ARBA" id="ARBA00023180"/>
    </source>
</evidence>
<organism evidence="14 15">
    <name type="scientific">Candidatus Daviesbacteria bacterium GW2011_GWA1_36_8</name>
    <dbReference type="NCBI Taxonomy" id="1618417"/>
    <lineage>
        <taxon>Bacteria</taxon>
        <taxon>Candidatus Daviesiibacteriota</taxon>
    </lineage>
</organism>
<evidence type="ECO:0000256" key="9">
    <source>
        <dbReference type="ARBA" id="ARBA00023136"/>
    </source>
</evidence>
<dbReference type="Gene3D" id="3.40.50.720">
    <property type="entry name" value="NAD(P)-binding Rossmann-like Domain"/>
    <property type="match status" value="1"/>
</dbReference>
<keyword evidence="7" id="KW-0520">NAD</keyword>
<keyword evidence="8" id="KW-0333">Golgi apparatus</keyword>
<evidence type="ECO:0000256" key="12">
    <source>
        <dbReference type="ARBA" id="ARBA00037859"/>
    </source>
</evidence>
<keyword evidence="9" id="KW-0472">Membrane</keyword>
<dbReference type="SUPFAM" id="SSF51735">
    <property type="entry name" value="NAD(P)-binding Rossmann-fold domains"/>
    <property type="match status" value="1"/>
</dbReference>
<dbReference type="EMBL" id="LBSJ01000028">
    <property type="protein sequence ID" value="KKQ14859.1"/>
    <property type="molecule type" value="Genomic_DNA"/>
</dbReference>
<sequence length="315" mass="35348">MKIVVTGGAGFLGSHLCDRLINSGHEVVALDNLSTGSKENIMHLLDNPNFEFIQIDLSEKLPEDLKAAQIYHLASPASPNEDSPKSYHKLAFETMQVNTLGTWNMCELAQKLGAKILFTSTSEIYGEPLEHPQKESYRGNVSTTGPRSVYDESKRFGETIVAAFERSKDVDGRIVRIFNTYGPRMDEDDGRVVVEFITAALRNEPFPVFGDGEQTRSFCYVSDLIEGLVLAMNTENTRGEVINLGNPDEYTIKELAQKIKELTESESEMVFEGERPEDDPSQRCPDISKAKELLGWEPKIPIDEGLEETIKYFRN</sequence>
<keyword evidence="3" id="KW-0812">Transmembrane</keyword>
<feature type="domain" description="NAD-dependent epimerase/dehydratase" evidence="13">
    <location>
        <begin position="3"/>
        <end position="245"/>
    </location>
</feature>
<comment type="cofactor">
    <cofactor evidence="1">
        <name>NAD(+)</name>
        <dbReference type="ChEBI" id="CHEBI:57540"/>
    </cofactor>
</comment>
<evidence type="ECO:0000256" key="4">
    <source>
        <dbReference type="ARBA" id="ARBA00022793"/>
    </source>
</evidence>
<dbReference type="GO" id="GO:0005737">
    <property type="term" value="C:cytoplasm"/>
    <property type="evidence" value="ECO:0007669"/>
    <property type="project" value="TreeGrafter"/>
</dbReference>
<dbReference type="Pfam" id="PF01370">
    <property type="entry name" value="Epimerase"/>
    <property type="match status" value="1"/>
</dbReference>
<evidence type="ECO:0000256" key="5">
    <source>
        <dbReference type="ARBA" id="ARBA00022968"/>
    </source>
</evidence>
<dbReference type="AlphaFoldDB" id="A0A0G0HS53"/>
<evidence type="ECO:0000256" key="8">
    <source>
        <dbReference type="ARBA" id="ARBA00023034"/>
    </source>
</evidence>
<proteinExistence type="predicted"/>
<dbReference type="FunFam" id="3.40.50.720:FF:000065">
    <property type="entry name" value="UDP-glucuronic acid decarboxylase 1"/>
    <property type="match status" value="1"/>
</dbReference>
<dbReference type="Proteomes" id="UP000034448">
    <property type="component" value="Unassembled WGS sequence"/>
</dbReference>
<dbReference type="GO" id="GO:0033320">
    <property type="term" value="P:UDP-D-xylose biosynthetic process"/>
    <property type="evidence" value="ECO:0007669"/>
    <property type="project" value="UniProtKB-UniPathway"/>
</dbReference>
<evidence type="ECO:0000313" key="15">
    <source>
        <dbReference type="Proteomes" id="UP000034448"/>
    </source>
</evidence>
<keyword evidence="6" id="KW-1133">Transmembrane helix</keyword>
<evidence type="ECO:0000256" key="6">
    <source>
        <dbReference type="ARBA" id="ARBA00022989"/>
    </source>
</evidence>
<evidence type="ECO:0000259" key="13">
    <source>
        <dbReference type="Pfam" id="PF01370"/>
    </source>
</evidence>
<evidence type="ECO:0000256" key="2">
    <source>
        <dbReference type="ARBA" id="ARBA00004323"/>
    </source>
</evidence>
<dbReference type="InterPro" id="IPR044516">
    <property type="entry name" value="UXS-like"/>
</dbReference>
<evidence type="ECO:0000256" key="7">
    <source>
        <dbReference type="ARBA" id="ARBA00023027"/>
    </source>
</evidence>
<reference evidence="14 15" key="1">
    <citation type="journal article" date="2015" name="Nature">
        <title>rRNA introns, odd ribosomes, and small enigmatic genomes across a large radiation of phyla.</title>
        <authorList>
            <person name="Brown C.T."/>
            <person name="Hug L.A."/>
            <person name="Thomas B.C."/>
            <person name="Sharon I."/>
            <person name="Castelle C.J."/>
            <person name="Singh A."/>
            <person name="Wilkins M.J."/>
            <person name="Williams K.H."/>
            <person name="Banfield J.F."/>
        </authorList>
    </citation>
    <scope>NUCLEOTIDE SEQUENCE [LARGE SCALE GENOMIC DNA]</scope>
</reference>
<keyword evidence="11" id="KW-0456">Lyase</keyword>
<comment type="subcellular location">
    <subcellularLocation>
        <location evidence="2">Golgi apparatus membrane</location>
        <topology evidence="2">Single-pass type II membrane protein</topology>
    </subcellularLocation>
    <subcellularLocation>
        <location evidence="12">Golgi apparatus</location>
        <location evidence="12">Golgi stack membrane</location>
    </subcellularLocation>
</comment>
<dbReference type="PATRIC" id="fig|1618417.4.peg.958"/>
<protein>
    <submittedName>
        <fullName evidence="14">NAD-dependent epimerase/dehydratase</fullName>
    </submittedName>
</protein>
<dbReference type="GO" id="GO:0042732">
    <property type="term" value="P:D-xylose metabolic process"/>
    <property type="evidence" value="ECO:0007669"/>
    <property type="project" value="InterPro"/>
</dbReference>
<gene>
    <name evidence="14" type="ORF">US28_C0028G0023</name>
</gene>
<evidence type="ECO:0000256" key="1">
    <source>
        <dbReference type="ARBA" id="ARBA00001911"/>
    </source>
</evidence>
<dbReference type="GO" id="GO:0070403">
    <property type="term" value="F:NAD+ binding"/>
    <property type="evidence" value="ECO:0007669"/>
    <property type="project" value="InterPro"/>
</dbReference>
<dbReference type="GO" id="GO:0048040">
    <property type="term" value="F:UDP-glucuronate decarboxylase activity"/>
    <property type="evidence" value="ECO:0007669"/>
    <property type="project" value="TreeGrafter"/>
</dbReference>
<evidence type="ECO:0000256" key="11">
    <source>
        <dbReference type="ARBA" id="ARBA00023239"/>
    </source>
</evidence>
<dbReference type="PANTHER" id="PTHR43078:SF6">
    <property type="entry name" value="UDP-GLUCURONIC ACID DECARBOXYLASE 1"/>
    <property type="match status" value="1"/>
</dbReference>
<dbReference type="InterPro" id="IPR001509">
    <property type="entry name" value="Epimerase_deHydtase"/>
</dbReference>
<accession>A0A0G0HS53</accession>
<keyword evidence="10" id="KW-0325">Glycoprotein</keyword>
<dbReference type="CDD" id="cd05230">
    <property type="entry name" value="UGD_SDR_e"/>
    <property type="match status" value="1"/>
</dbReference>
<dbReference type="PANTHER" id="PTHR43078">
    <property type="entry name" value="UDP-GLUCURONIC ACID DECARBOXYLASE-RELATED"/>
    <property type="match status" value="1"/>
</dbReference>